<dbReference type="OrthoDB" id="2020073at2759"/>
<dbReference type="EMBL" id="KB097528">
    <property type="protein sequence ID" value="ESN95321.1"/>
    <property type="molecule type" value="Genomic_DNA"/>
</dbReference>
<evidence type="ECO:0000256" key="8">
    <source>
        <dbReference type="ARBA" id="ARBA00022684"/>
    </source>
</evidence>
<evidence type="ECO:0000256" key="13">
    <source>
        <dbReference type="ARBA" id="ARBA00030403"/>
    </source>
</evidence>
<evidence type="ECO:0000256" key="12">
    <source>
        <dbReference type="ARBA" id="ARBA00022842"/>
    </source>
</evidence>
<dbReference type="HOGENOM" id="CLU_025152_0_1_1"/>
<evidence type="ECO:0000313" key="17">
    <source>
        <dbReference type="EnsemblMetazoa" id="HelroP157658"/>
    </source>
</evidence>
<dbReference type="InParanoid" id="T1EME4"/>
<comment type="catalytic activity">
    <reaction evidence="14">
        <text>gamma-L-glutamyl-L-cysteine + glycine + ATP = glutathione + ADP + phosphate + H(+)</text>
        <dbReference type="Rhea" id="RHEA:13557"/>
        <dbReference type="ChEBI" id="CHEBI:15378"/>
        <dbReference type="ChEBI" id="CHEBI:30616"/>
        <dbReference type="ChEBI" id="CHEBI:43474"/>
        <dbReference type="ChEBI" id="CHEBI:57305"/>
        <dbReference type="ChEBI" id="CHEBI:57925"/>
        <dbReference type="ChEBI" id="CHEBI:58173"/>
        <dbReference type="ChEBI" id="CHEBI:456216"/>
        <dbReference type="EC" id="6.3.2.3"/>
    </reaction>
    <physiologicalReaction direction="left-to-right" evidence="14">
        <dbReference type="Rhea" id="RHEA:13558"/>
    </physiologicalReaction>
</comment>
<dbReference type="InterPro" id="IPR014042">
    <property type="entry name" value="Glutathione_synthase_a-hlx"/>
</dbReference>
<feature type="domain" description="Glutathione synthase substrate-binding" evidence="15">
    <location>
        <begin position="12"/>
        <end position="48"/>
    </location>
</feature>
<dbReference type="InterPro" id="IPR037013">
    <property type="entry name" value="GSH-S_sub-bd_sf"/>
</dbReference>
<protein>
    <recommendedName>
        <fullName evidence="6">Glutathione synthetase</fullName>
        <ecNumber evidence="5">6.3.2.3</ecNumber>
    </recommendedName>
    <alternativeName>
        <fullName evidence="13">Glutathione synthase</fullName>
    </alternativeName>
</protein>
<dbReference type="EnsemblMetazoa" id="HelroT157658">
    <property type="protein sequence ID" value="HelroP157658"/>
    <property type="gene ID" value="HelroG157658"/>
</dbReference>
<dbReference type="eggNOG" id="KOG0021">
    <property type="taxonomic scope" value="Eukaryota"/>
</dbReference>
<dbReference type="SUPFAM" id="SSF52440">
    <property type="entry name" value="PreATP-grasp domain"/>
    <property type="match status" value="1"/>
</dbReference>
<keyword evidence="18" id="KW-1185">Reference proteome</keyword>
<proteinExistence type="inferred from homology"/>
<dbReference type="Gene3D" id="3.30.1490.50">
    <property type="match status" value="1"/>
</dbReference>
<dbReference type="FunFam" id="3.30.1490.50:FF:000001">
    <property type="entry name" value="Glutathione synthetase"/>
    <property type="match status" value="1"/>
</dbReference>
<dbReference type="Pfam" id="PF03199">
    <property type="entry name" value="GSH_synthase"/>
    <property type="match status" value="2"/>
</dbReference>
<dbReference type="InterPro" id="IPR016185">
    <property type="entry name" value="PreATP-grasp_dom_sf"/>
</dbReference>
<comment type="pathway">
    <text evidence="2">Sulfur metabolism; glutathione biosynthesis; glutathione from L-cysteine and L-glutamate: step 2/2.</text>
</comment>
<dbReference type="Gene3D" id="3.40.50.1760">
    <property type="entry name" value="Glutathione synthase, substrate-binding domain superfamily, eukaryotic"/>
    <property type="match status" value="1"/>
</dbReference>
<dbReference type="GO" id="GO:0004363">
    <property type="term" value="F:glutathione synthase activity"/>
    <property type="evidence" value="ECO:0007669"/>
    <property type="project" value="UniProtKB-EC"/>
</dbReference>
<accession>T1EME4</accession>
<evidence type="ECO:0000256" key="6">
    <source>
        <dbReference type="ARBA" id="ARBA00020821"/>
    </source>
</evidence>
<comment type="subunit">
    <text evidence="4">Homodimer.</text>
</comment>
<evidence type="ECO:0000256" key="7">
    <source>
        <dbReference type="ARBA" id="ARBA00022598"/>
    </source>
</evidence>
<comment type="cofactor">
    <cofactor evidence="1">
        <name>Mg(2+)</name>
        <dbReference type="ChEBI" id="CHEBI:18420"/>
    </cofactor>
</comment>
<dbReference type="KEGG" id="hro:HELRODRAFT_157658"/>
<keyword evidence="11" id="KW-0067">ATP-binding</keyword>
<dbReference type="EC" id="6.3.2.3" evidence="5"/>
<evidence type="ECO:0000256" key="4">
    <source>
        <dbReference type="ARBA" id="ARBA00011738"/>
    </source>
</evidence>
<name>T1EME4_HELRO</name>
<dbReference type="STRING" id="6412.T1EME4"/>
<dbReference type="InterPro" id="IPR014709">
    <property type="entry name" value="Glutathione_synthase_C_euk"/>
</dbReference>
<gene>
    <name evidence="17" type="primary">20197744</name>
    <name evidence="16" type="ORF">HELRODRAFT_157658</name>
</gene>
<dbReference type="RefSeq" id="XP_009026493.1">
    <property type="nucleotide sequence ID" value="XM_009028245.1"/>
</dbReference>
<reference evidence="17" key="3">
    <citation type="submission" date="2015-06" db="UniProtKB">
        <authorList>
            <consortium name="EnsemblMetazoa"/>
        </authorList>
    </citation>
    <scope>IDENTIFICATION</scope>
</reference>
<dbReference type="Gene3D" id="3.30.470.20">
    <property type="entry name" value="ATP-grasp fold, B domain"/>
    <property type="match status" value="1"/>
</dbReference>
<dbReference type="CTD" id="20197744"/>
<dbReference type="AlphaFoldDB" id="T1EME4"/>
<keyword evidence="7" id="KW-0436">Ligase</keyword>
<evidence type="ECO:0000256" key="1">
    <source>
        <dbReference type="ARBA" id="ARBA00001946"/>
    </source>
</evidence>
<evidence type="ECO:0000313" key="18">
    <source>
        <dbReference type="Proteomes" id="UP000015101"/>
    </source>
</evidence>
<evidence type="ECO:0000256" key="10">
    <source>
        <dbReference type="ARBA" id="ARBA00022741"/>
    </source>
</evidence>
<dbReference type="Pfam" id="PF03917">
    <property type="entry name" value="GSH_synth_ATP"/>
    <property type="match status" value="1"/>
</dbReference>
<organism evidence="17 18">
    <name type="scientific">Helobdella robusta</name>
    <name type="common">Californian leech</name>
    <dbReference type="NCBI Taxonomy" id="6412"/>
    <lineage>
        <taxon>Eukaryota</taxon>
        <taxon>Metazoa</taxon>
        <taxon>Spiralia</taxon>
        <taxon>Lophotrochozoa</taxon>
        <taxon>Annelida</taxon>
        <taxon>Clitellata</taxon>
        <taxon>Hirudinea</taxon>
        <taxon>Rhynchobdellida</taxon>
        <taxon>Glossiphoniidae</taxon>
        <taxon>Helobdella</taxon>
    </lineage>
</organism>
<dbReference type="InterPro" id="IPR005615">
    <property type="entry name" value="Glutathione_synthase"/>
</dbReference>
<dbReference type="GO" id="GO:0046872">
    <property type="term" value="F:metal ion binding"/>
    <property type="evidence" value="ECO:0007669"/>
    <property type="project" value="UniProtKB-KW"/>
</dbReference>
<keyword evidence="10" id="KW-0547">Nucleotide-binding</keyword>
<evidence type="ECO:0000256" key="5">
    <source>
        <dbReference type="ARBA" id="ARBA00012214"/>
    </source>
</evidence>
<dbReference type="Proteomes" id="UP000015101">
    <property type="component" value="Unassembled WGS sequence"/>
</dbReference>
<dbReference type="EMBL" id="AMQM01006822">
    <property type="status" value="NOT_ANNOTATED_CDS"/>
    <property type="molecule type" value="Genomic_DNA"/>
</dbReference>
<evidence type="ECO:0000256" key="2">
    <source>
        <dbReference type="ARBA" id="ARBA00004965"/>
    </source>
</evidence>
<evidence type="ECO:0000256" key="11">
    <source>
        <dbReference type="ARBA" id="ARBA00022840"/>
    </source>
</evidence>
<comment type="similarity">
    <text evidence="3">Belongs to the eukaryotic GSH synthase family.</text>
</comment>
<feature type="domain" description="Glutathione synthase substrate-binding" evidence="15">
    <location>
        <begin position="49"/>
        <end position="88"/>
    </location>
</feature>
<keyword evidence="8" id="KW-0317">Glutathione biosynthesis</keyword>
<dbReference type="PANTHER" id="PTHR11130:SF0">
    <property type="entry name" value="GLUTATHIONE SYNTHETASE"/>
    <property type="match status" value="1"/>
</dbReference>
<dbReference type="UniPathway" id="UPA00142">
    <property type="reaction ID" value="UER00210"/>
</dbReference>
<keyword evidence="9" id="KW-0479">Metal-binding</keyword>
<evidence type="ECO:0000313" key="16">
    <source>
        <dbReference type="EMBL" id="ESN95321.1"/>
    </source>
</evidence>
<dbReference type="OMA" id="WELRENI"/>
<dbReference type="PANTHER" id="PTHR11130">
    <property type="entry name" value="GLUTATHIONE SYNTHETASE"/>
    <property type="match status" value="1"/>
</dbReference>
<dbReference type="GeneID" id="20197744"/>
<dbReference type="SUPFAM" id="SSF56059">
    <property type="entry name" value="Glutathione synthetase ATP-binding domain-like"/>
    <property type="match status" value="1"/>
</dbReference>
<reference evidence="16 18" key="2">
    <citation type="journal article" date="2013" name="Nature">
        <title>Insights into bilaterian evolution from three spiralian genomes.</title>
        <authorList>
            <person name="Simakov O."/>
            <person name="Marletaz F."/>
            <person name="Cho S.J."/>
            <person name="Edsinger-Gonzales E."/>
            <person name="Havlak P."/>
            <person name="Hellsten U."/>
            <person name="Kuo D.H."/>
            <person name="Larsson T."/>
            <person name="Lv J."/>
            <person name="Arendt D."/>
            <person name="Savage R."/>
            <person name="Osoegawa K."/>
            <person name="de Jong P."/>
            <person name="Grimwood J."/>
            <person name="Chapman J.A."/>
            <person name="Shapiro H."/>
            <person name="Aerts A."/>
            <person name="Otillar R.P."/>
            <person name="Terry A.Y."/>
            <person name="Boore J.L."/>
            <person name="Grigoriev I.V."/>
            <person name="Lindberg D.R."/>
            <person name="Seaver E.C."/>
            <person name="Weisblat D.A."/>
            <person name="Putnam N.H."/>
            <person name="Rokhsar D.S."/>
        </authorList>
    </citation>
    <scope>NUCLEOTIDE SEQUENCE</scope>
</reference>
<dbReference type="GO" id="GO:0005524">
    <property type="term" value="F:ATP binding"/>
    <property type="evidence" value="ECO:0007669"/>
    <property type="project" value="UniProtKB-KW"/>
</dbReference>
<reference evidence="18" key="1">
    <citation type="submission" date="2012-12" db="EMBL/GenBank/DDBJ databases">
        <authorList>
            <person name="Hellsten U."/>
            <person name="Grimwood J."/>
            <person name="Chapman J.A."/>
            <person name="Shapiro H."/>
            <person name="Aerts A."/>
            <person name="Otillar R.P."/>
            <person name="Terry A.Y."/>
            <person name="Boore J.L."/>
            <person name="Simakov O."/>
            <person name="Marletaz F."/>
            <person name="Cho S.-J."/>
            <person name="Edsinger-Gonzales E."/>
            <person name="Havlak P."/>
            <person name="Kuo D.-H."/>
            <person name="Larsson T."/>
            <person name="Lv J."/>
            <person name="Arendt D."/>
            <person name="Savage R."/>
            <person name="Osoegawa K."/>
            <person name="de Jong P."/>
            <person name="Lindberg D.R."/>
            <person name="Seaver E.C."/>
            <person name="Weisblat D.A."/>
            <person name="Putnam N.H."/>
            <person name="Grigoriev I.V."/>
            <person name="Rokhsar D.S."/>
        </authorList>
    </citation>
    <scope>NUCLEOTIDE SEQUENCE</scope>
</reference>
<evidence type="ECO:0000259" key="15">
    <source>
        <dbReference type="Pfam" id="PF03199"/>
    </source>
</evidence>
<evidence type="ECO:0000256" key="14">
    <source>
        <dbReference type="ARBA" id="ARBA00048871"/>
    </source>
</evidence>
<dbReference type="InterPro" id="IPR004887">
    <property type="entry name" value="GSH_synth_subst-bd"/>
</dbReference>
<sequence>MNSACDNVDNKAVILFLVFEVERNIYDQRKLEVLISKTRPEVKVIRRDNLEVAVVYQRSCYKPQDFSGGASLWKSQAIMCPSAGYHLAGTKKVQQVLSKPGMLERFVKDTKMRERIRSTFASQYELDRNPAGDKALQMAIENPNSFVVKPQREGGGNNTYGQDIVDLLTSIKDSDERLSFILMERISPMDVLKQQKVKLTEMVSELGVYGVLVGSKSKIIMNEQCGYLLRTKNADTNEGGVATGYSVLDSPYLLD</sequence>
<dbReference type="Gene3D" id="1.10.1080.10">
    <property type="entry name" value="Glutathione Synthetase, Chain A, domain 3"/>
    <property type="match status" value="1"/>
</dbReference>
<keyword evidence="12" id="KW-0460">Magnesium</keyword>
<evidence type="ECO:0000256" key="9">
    <source>
        <dbReference type="ARBA" id="ARBA00022723"/>
    </source>
</evidence>
<evidence type="ECO:0000256" key="3">
    <source>
        <dbReference type="ARBA" id="ARBA00010385"/>
    </source>
</evidence>